<comment type="caution">
    <text evidence="2">The sequence shown here is derived from an EMBL/GenBank/DDBJ whole genome shotgun (WGS) entry which is preliminary data.</text>
</comment>
<feature type="compositionally biased region" description="Basic and acidic residues" evidence="1">
    <location>
        <begin position="1"/>
        <end position="33"/>
    </location>
</feature>
<dbReference type="Proteomes" id="UP001152795">
    <property type="component" value="Unassembled WGS sequence"/>
</dbReference>
<dbReference type="PANTHER" id="PTHR47331">
    <property type="entry name" value="PHD-TYPE DOMAIN-CONTAINING PROTEIN"/>
    <property type="match status" value="1"/>
</dbReference>
<dbReference type="EMBL" id="CACRXK020005706">
    <property type="protein sequence ID" value="CAB4007126.1"/>
    <property type="molecule type" value="Genomic_DNA"/>
</dbReference>
<feature type="region of interest" description="Disordered" evidence="1">
    <location>
        <begin position="342"/>
        <end position="366"/>
    </location>
</feature>
<dbReference type="Pfam" id="PF03564">
    <property type="entry name" value="DUF1759"/>
    <property type="match status" value="1"/>
</dbReference>
<sequence>MRNEAEVQKKRELLEEQERQLRTAEEQAEKTRQELGVLEKGNNEDNENQQNSEQSNTVERIEVNETTMRTAQISLPANSNTPTRGAGATTSQAQLERIRIPVFSACLTGEAAETIKGLGYSTEAYEAAKARLVRKYGGSRRQVQSHLDELKKLKPLEENNPKELEKFADILERAVITLKENGRESDLESGTLRTIILGEIPERLLAQYYRWVKENHYKDSLEKLKDWVAEEAEYQMQASEIKNGINSDGERRKERRYRSFFNKESDKKEYDPCSACAGSHPIWKCDSFRNQAIDEKWKIARRVGLCYRCLGKDHLGSSCTRSRQCNINGCKETHHRLLHGQRRVDTKGPNQDSNVAEKPPMKQMNPEKKNLQEQALGMEGDGNTQATTMKTSTDHDTRKIALRTIPVILKNGTRKVHVNCLLDEGSDTTYINEDVIEELGLTGVKEKIEVKVANDQTISFMSNTFTIGLESMDGRVDTEIVAKTSGKICGGMKAVNWLTIKQNWNHLKKIPFPQLAKGNQIDVLLGADHYELMYSMKEIVGNKDDPVVRLCPLGWTAVGKIEQRSNVGHHHIGFSHTFRIHVEEATTNDVPNECSDLNSTLKRFWDLESVGITPTRESLMTPKEKLAWGKVSQSMKFDGKHYEVAVPWKEDRPNLPTNLPMAKQRLFSTEKKLLKNKEVALAYQQVLNGYLEKQYIRRVPKDEEKPQQEWLLPHFPVVRPERASTKSNLEKKLWHLLVI</sequence>
<name>A0A7D9IJK9_PARCT</name>
<reference evidence="2" key="1">
    <citation type="submission" date="2020-04" db="EMBL/GenBank/DDBJ databases">
        <authorList>
            <person name="Alioto T."/>
            <person name="Alioto T."/>
            <person name="Gomez Garrido J."/>
        </authorList>
    </citation>
    <scope>NUCLEOTIDE SEQUENCE</scope>
    <source>
        <strain evidence="2">A484AB</strain>
    </source>
</reference>
<proteinExistence type="predicted"/>
<evidence type="ECO:0000313" key="2">
    <source>
        <dbReference type="EMBL" id="CAB4007126.1"/>
    </source>
</evidence>
<evidence type="ECO:0000256" key="1">
    <source>
        <dbReference type="SAM" id="MobiDB-lite"/>
    </source>
</evidence>
<gene>
    <name evidence="2" type="ORF">PACLA_8A025770</name>
</gene>
<evidence type="ECO:0000313" key="3">
    <source>
        <dbReference type="Proteomes" id="UP001152795"/>
    </source>
</evidence>
<dbReference type="PANTHER" id="PTHR47331:SF5">
    <property type="entry name" value="RIBONUCLEASE H"/>
    <property type="match status" value="1"/>
</dbReference>
<dbReference type="AlphaFoldDB" id="A0A7D9IJK9"/>
<dbReference type="InterPro" id="IPR005312">
    <property type="entry name" value="DUF1759"/>
</dbReference>
<organism evidence="2 3">
    <name type="scientific">Paramuricea clavata</name>
    <name type="common">Red gorgonian</name>
    <name type="synonym">Violescent sea-whip</name>
    <dbReference type="NCBI Taxonomy" id="317549"/>
    <lineage>
        <taxon>Eukaryota</taxon>
        <taxon>Metazoa</taxon>
        <taxon>Cnidaria</taxon>
        <taxon>Anthozoa</taxon>
        <taxon>Octocorallia</taxon>
        <taxon>Malacalcyonacea</taxon>
        <taxon>Plexauridae</taxon>
        <taxon>Paramuricea</taxon>
    </lineage>
</organism>
<dbReference type="OrthoDB" id="8037641at2759"/>
<protein>
    <submittedName>
        <fullName evidence="2">Uncharacterized protein</fullName>
    </submittedName>
</protein>
<feature type="region of interest" description="Disordered" evidence="1">
    <location>
        <begin position="73"/>
        <end position="92"/>
    </location>
</feature>
<keyword evidence="3" id="KW-1185">Reference proteome</keyword>
<feature type="region of interest" description="Disordered" evidence="1">
    <location>
        <begin position="1"/>
        <end position="57"/>
    </location>
</feature>
<accession>A0A7D9IJK9</accession>